<gene>
    <name evidence="7" type="ORF">U14_04419</name>
</gene>
<dbReference type="PANTHER" id="PTHR33841">
    <property type="entry name" value="DNA METHYLTRANSFERASE YEEA-RELATED"/>
    <property type="match status" value="1"/>
</dbReference>
<dbReference type="Proteomes" id="UP000030700">
    <property type="component" value="Unassembled WGS sequence"/>
</dbReference>
<dbReference type="STRING" id="1499966.U14_04419"/>
<dbReference type="GO" id="GO:0003677">
    <property type="term" value="F:DNA binding"/>
    <property type="evidence" value="ECO:0007669"/>
    <property type="project" value="InterPro"/>
</dbReference>
<dbReference type="Gene3D" id="3.40.50.150">
    <property type="entry name" value="Vaccinia Virus protein VP39"/>
    <property type="match status" value="1"/>
</dbReference>
<keyword evidence="3 7" id="KW-0808">Transferase</keyword>
<evidence type="ECO:0000256" key="4">
    <source>
        <dbReference type="ARBA" id="ARBA00047942"/>
    </source>
</evidence>
<sequence length="923" mass="107196">MKRLAAELAKRTRFLCDEIIPSALRDDSKQQNELVGFYDAFKTYLNSNLSEQDFADLYSQTIAYGLFAARTRAESGFNRKLAYDYIPRTIGVLRDLFRFVSLGDLPKQMEWMLDDISDLLAIADVKQLLHQYFYEGKGADPIIHFYETFLAAYDPDTRERRGVYYTPDPVVSYIVRSLHHILKQTFQRPYGLADDAVTVLDPAAGTLTFMAEAAKMAVQEYRTHCGSGAVSEFIRQHILRHFYAFELMMAPYAVGHLKMAFLLEELGYSLEETDRFQLYLTNTLEMEELQQITLPGMKSLSEESHVAHEIKARQNILVILGNPPYSGQSSNTGTWITNSIKQGETLIEGVKDDGYYAVDGKPLNEKNPKWLLNDYVKFLRFAQCKIEQTGYGVVGMITDHSYLENPTFRGMRRSLMRSFDEIYLFDLHGNSLKKETCPDGSNDENVFDIRQGTAIVFLIKKTKSEASQECAVYHADLWGLRDTIKYPQLLEKSIATTQWRQIFPQPDMYLFAPRDDRLQAAYQKNPRLSDIFQQSSVGVATARDNLTLQWSPEEVWTTVLNFSKMDPELARVAYDLGEDARDWKVKLAQQDLLDSGLHKEQIIPLFYRPFDMRFTYYTGKSRGFHCMPRGDIMRHIIPLFYRPFDMRFTYYTGKSRGFHCRPREEVMRHIINEANLCLIFTRSTTANKPFTHAFCTEHGIIARFFPDASCVPYFAPLYVYPEKDLFNHKEQLKNRVSNLNPLVVQKLSETYKRAIDDEQIFYYIYAILYSEEYRAKYAKLLQSDYPRILFTRHVELFNLIAGFGKLLVELHLLASTELDPPLAKFQGAGNNRVEEVKYDPQKQLISINAFQYFAPISQDVWEFEIGGYQVCQKWLKDRKGRQLAFDDIKTYYWIMTALCKTKEIQQKIDEQFAAIEEHVIEFT</sequence>
<evidence type="ECO:0000259" key="5">
    <source>
        <dbReference type="Pfam" id="PF02384"/>
    </source>
</evidence>
<dbReference type="Pfam" id="PF02384">
    <property type="entry name" value="N6_Mtase"/>
    <property type="match status" value="1"/>
</dbReference>
<evidence type="ECO:0000256" key="3">
    <source>
        <dbReference type="ARBA" id="ARBA00022679"/>
    </source>
</evidence>
<dbReference type="InterPro" id="IPR029063">
    <property type="entry name" value="SAM-dependent_MTases_sf"/>
</dbReference>
<evidence type="ECO:0000313" key="8">
    <source>
        <dbReference type="Proteomes" id="UP000030700"/>
    </source>
</evidence>
<dbReference type="PRINTS" id="PR00507">
    <property type="entry name" value="N12N6MTFRASE"/>
</dbReference>
<evidence type="ECO:0000256" key="2">
    <source>
        <dbReference type="ARBA" id="ARBA00022603"/>
    </source>
</evidence>
<dbReference type="PANTHER" id="PTHR33841:SF1">
    <property type="entry name" value="DNA METHYLTRANSFERASE A"/>
    <property type="match status" value="1"/>
</dbReference>
<feature type="domain" description="DNA methylase adenine-specific" evidence="5">
    <location>
        <begin position="142"/>
        <end position="330"/>
    </location>
</feature>
<dbReference type="InterPro" id="IPR050953">
    <property type="entry name" value="N4_N6_ade-DNA_methylase"/>
</dbReference>
<dbReference type="GO" id="GO:0032259">
    <property type="term" value="P:methylation"/>
    <property type="evidence" value="ECO:0007669"/>
    <property type="project" value="UniProtKB-KW"/>
</dbReference>
<feature type="domain" description="Type ISP restriction-modification enzyme LLaBIII C-terminal specificity" evidence="6">
    <location>
        <begin position="635"/>
        <end position="903"/>
    </location>
</feature>
<dbReference type="GO" id="GO:0008170">
    <property type="term" value="F:N-methyltransferase activity"/>
    <property type="evidence" value="ECO:0007669"/>
    <property type="project" value="InterPro"/>
</dbReference>
<dbReference type="InterPro" id="IPR041635">
    <property type="entry name" value="Type_ISP_LLaBIII_C"/>
</dbReference>
<dbReference type="InterPro" id="IPR003356">
    <property type="entry name" value="DNA_methylase_A-5"/>
</dbReference>
<organism evidence="7">
    <name type="scientific">Candidatus Moduliflexus flocculans</name>
    <dbReference type="NCBI Taxonomy" id="1499966"/>
    <lineage>
        <taxon>Bacteria</taxon>
        <taxon>Candidatus Moduliflexota</taxon>
        <taxon>Candidatus Moduliflexia</taxon>
        <taxon>Candidatus Moduliflexales</taxon>
        <taxon>Candidatus Moduliflexaceae</taxon>
    </lineage>
</organism>
<dbReference type="AlphaFoldDB" id="A0A0S6W0I6"/>
<evidence type="ECO:0000313" key="7">
    <source>
        <dbReference type="EMBL" id="GAK53159.1"/>
    </source>
</evidence>
<keyword evidence="2 7" id="KW-0489">Methyltransferase</keyword>
<name>A0A0S6W0I6_9BACT</name>
<dbReference type="GO" id="GO:0009007">
    <property type="term" value="F:site-specific DNA-methyltransferase (adenine-specific) activity"/>
    <property type="evidence" value="ECO:0007669"/>
    <property type="project" value="UniProtKB-EC"/>
</dbReference>
<proteinExistence type="predicted"/>
<dbReference type="SUPFAM" id="SSF53335">
    <property type="entry name" value="S-adenosyl-L-methionine-dependent methyltransferases"/>
    <property type="match status" value="1"/>
</dbReference>
<dbReference type="EC" id="2.1.1.72" evidence="1"/>
<accession>A0A0S6W0I6</accession>
<comment type="catalytic activity">
    <reaction evidence="4">
        <text>a 2'-deoxyadenosine in DNA + S-adenosyl-L-methionine = an N(6)-methyl-2'-deoxyadenosine in DNA + S-adenosyl-L-homocysteine + H(+)</text>
        <dbReference type="Rhea" id="RHEA:15197"/>
        <dbReference type="Rhea" id="RHEA-COMP:12418"/>
        <dbReference type="Rhea" id="RHEA-COMP:12419"/>
        <dbReference type="ChEBI" id="CHEBI:15378"/>
        <dbReference type="ChEBI" id="CHEBI:57856"/>
        <dbReference type="ChEBI" id="CHEBI:59789"/>
        <dbReference type="ChEBI" id="CHEBI:90615"/>
        <dbReference type="ChEBI" id="CHEBI:90616"/>
        <dbReference type="EC" id="2.1.1.72"/>
    </reaction>
</comment>
<dbReference type="Pfam" id="PF18135">
    <property type="entry name" value="Type_ISP_C"/>
    <property type="match status" value="1"/>
</dbReference>
<dbReference type="HOGENOM" id="CLU_009503_0_0_0"/>
<keyword evidence="8" id="KW-1185">Reference proteome</keyword>
<protein>
    <recommendedName>
        <fullName evidence="1">site-specific DNA-methyltransferase (adenine-specific)</fullName>
        <ecNumber evidence="1">2.1.1.72</ecNumber>
    </recommendedName>
</protein>
<evidence type="ECO:0000256" key="1">
    <source>
        <dbReference type="ARBA" id="ARBA00011900"/>
    </source>
</evidence>
<reference evidence="7" key="1">
    <citation type="journal article" date="2015" name="PeerJ">
        <title>First genomic representation of candidate bacterial phylum KSB3 points to enhanced environmental sensing as a trigger of wastewater bulking.</title>
        <authorList>
            <person name="Sekiguchi Y."/>
            <person name="Ohashi A."/>
            <person name="Parks D.H."/>
            <person name="Yamauchi T."/>
            <person name="Tyson G.W."/>
            <person name="Hugenholtz P."/>
        </authorList>
    </citation>
    <scope>NUCLEOTIDE SEQUENCE [LARGE SCALE GENOMIC DNA]</scope>
</reference>
<dbReference type="EMBL" id="DF820459">
    <property type="protein sequence ID" value="GAK53159.1"/>
    <property type="molecule type" value="Genomic_DNA"/>
</dbReference>
<evidence type="ECO:0000259" key="6">
    <source>
        <dbReference type="Pfam" id="PF18135"/>
    </source>
</evidence>